<dbReference type="AlphaFoldDB" id="A0A6G1J5U0"/>
<proteinExistence type="predicted"/>
<sequence length="149" mass="15735">MRFTIITLATLASSAAAVGNAIIKNNCPQTIYAWSVGGDIGPKQTIGTGKQYSEQLHRDPKSGGIALKMTKVNDGLWTGAPEQIFSYSLDGALVWYDLSTVFGEPFSGQHIKVTSEGGPTIDWPKGTNPGGSQVKVGNSEKNVVFTACA</sequence>
<evidence type="ECO:0008006" key="4">
    <source>
        <dbReference type="Google" id="ProtNLM"/>
    </source>
</evidence>
<dbReference type="PANTHER" id="PTHR36195:SF4">
    <property type="entry name" value="DOMAIN PROTEIN, PUTATIVE (AFU_ORTHOLOGUE AFUA_5G01990)-RELATED"/>
    <property type="match status" value="1"/>
</dbReference>
<protein>
    <recommendedName>
        <fullName evidence="4">BYS1 domain protein</fullName>
    </recommendedName>
</protein>
<reference evidence="2" key="1">
    <citation type="journal article" date="2020" name="Stud. Mycol.">
        <title>101 Dothideomycetes genomes: a test case for predicting lifestyles and emergence of pathogens.</title>
        <authorList>
            <person name="Haridas S."/>
            <person name="Albert R."/>
            <person name="Binder M."/>
            <person name="Bloem J."/>
            <person name="Labutti K."/>
            <person name="Salamov A."/>
            <person name="Andreopoulos B."/>
            <person name="Baker S."/>
            <person name="Barry K."/>
            <person name="Bills G."/>
            <person name="Bluhm B."/>
            <person name="Cannon C."/>
            <person name="Castanera R."/>
            <person name="Culley D."/>
            <person name="Daum C."/>
            <person name="Ezra D."/>
            <person name="Gonzalez J."/>
            <person name="Henrissat B."/>
            <person name="Kuo A."/>
            <person name="Liang C."/>
            <person name="Lipzen A."/>
            <person name="Lutzoni F."/>
            <person name="Magnuson J."/>
            <person name="Mondo S."/>
            <person name="Nolan M."/>
            <person name="Ohm R."/>
            <person name="Pangilinan J."/>
            <person name="Park H.-J."/>
            <person name="Ramirez L."/>
            <person name="Alfaro M."/>
            <person name="Sun H."/>
            <person name="Tritt A."/>
            <person name="Yoshinaga Y."/>
            <person name="Zwiers L.-H."/>
            <person name="Turgeon B."/>
            <person name="Goodwin S."/>
            <person name="Spatafora J."/>
            <person name="Crous P."/>
            <person name="Grigoriev I."/>
        </authorList>
    </citation>
    <scope>NUCLEOTIDE SEQUENCE</scope>
    <source>
        <strain evidence="2">CBS 122367</strain>
    </source>
</reference>
<evidence type="ECO:0000313" key="3">
    <source>
        <dbReference type="Proteomes" id="UP000799291"/>
    </source>
</evidence>
<feature type="chain" id="PRO_5026299913" description="BYS1 domain protein" evidence="1">
    <location>
        <begin position="18"/>
        <end position="149"/>
    </location>
</feature>
<evidence type="ECO:0000313" key="2">
    <source>
        <dbReference type="EMBL" id="KAF2685897.1"/>
    </source>
</evidence>
<dbReference type="EMBL" id="MU005578">
    <property type="protein sequence ID" value="KAF2685897.1"/>
    <property type="molecule type" value="Genomic_DNA"/>
</dbReference>
<dbReference type="PANTHER" id="PTHR36195">
    <property type="entry name" value="DOMAIN PROTEIN, PUTATIVE (AFU_ORTHOLOGUE AFUA_5G01990)-RELATED-RELATED"/>
    <property type="match status" value="1"/>
</dbReference>
<dbReference type="Pfam" id="PF04681">
    <property type="entry name" value="Bys1"/>
    <property type="match status" value="1"/>
</dbReference>
<name>A0A6G1J5U0_9PLEO</name>
<keyword evidence="3" id="KW-1185">Reference proteome</keyword>
<gene>
    <name evidence="2" type="ORF">K458DRAFT_417086</name>
</gene>
<dbReference type="OrthoDB" id="3682664at2759"/>
<dbReference type="Proteomes" id="UP000799291">
    <property type="component" value="Unassembled WGS sequence"/>
</dbReference>
<evidence type="ECO:0000256" key="1">
    <source>
        <dbReference type="SAM" id="SignalP"/>
    </source>
</evidence>
<organism evidence="2 3">
    <name type="scientific">Lentithecium fluviatile CBS 122367</name>
    <dbReference type="NCBI Taxonomy" id="1168545"/>
    <lineage>
        <taxon>Eukaryota</taxon>
        <taxon>Fungi</taxon>
        <taxon>Dikarya</taxon>
        <taxon>Ascomycota</taxon>
        <taxon>Pezizomycotina</taxon>
        <taxon>Dothideomycetes</taxon>
        <taxon>Pleosporomycetidae</taxon>
        <taxon>Pleosporales</taxon>
        <taxon>Massarineae</taxon>
        <taxon>Lentitheciaceae</taxon>
        <taxon>Lentithecium</taxon>
    </lineage>
</organism>
<accession>A0A6G1J5U0</accession>
<keyword evidence="1" id="KW-0732">Signal</keyword>
<dbReference type="InterPro" id="IPR006771">
    <property type="entry name" value="CetA-like"/>
</dbReference>
<feature type="signal peptide" evidence="1">
    <location>
        <begin position="1"/>
        <end position="17"/>
    </location>
</feature>